<accession>A0A381ZRQ9</accession>
<evidence type="ECO:0000256" key="4">
    <source>
        <dbReference type="ARBA" id="ARBA00022989"/>
    </source>
</evidence>
<keyword evidence="6" id="KW-0456">Lyase</keyword>
<dbReference type="CDD" id="cd07302">
    <property type="entry name" value="CHD"/>
    <property type="match status" value="1"/>
</dbReference>
<evidence type="ECO:0000259" key="8">
    <source>
        <dbReference type="PROSITE" id="PS50125"/>
    </source>
</evidence>
<dbReference type="Gene3D" id="3.30.70.1230">
    <property type="entry name" value="Nucleotide cyclase"/>
    <property type="match status" value="1"/>
</dbReference>
<dbReference type="PROSITE" id="PS50110">
    <property type="entry name" value="RESPONSE_REGULATORY"/>
    <property type="match status" value="1"/>
</dbReference>
<dbReference type="SMART" id="SM00044">
    <property type="entry name" value="CYCc"/>
    <property type="match status" value="1"/>
</dbReference>
<dbReference type="InterPro" id="IPR001789">
    <property type="entry name" value="Sig_transdc_resp-reg_receiver"/>
</dbReference>
<comment type="subcellular location">
    <subcellularLocation>
        <location evidence="1">Membrane</location>
    </subcellularLocation>
</comment>
<evidence type="ECO:0000256" key="3">
    <source>
        <dbReference type="ARBA" id="ARBA00022741"/>
    </source>
</evidence>
<dbReference type="InterPro" id="IPR011006">
    <property type="entry name" value="CheY-like_superfamily"/>
</dbReference>
<dbReference type="PROSITE" id="PS50125">
    <property type="entry name" value="GUANYLATE_CYCLASE_2"/>
    <property type="match status" value="1"/>
</dbReference>
<dbReference type="SMART" id="SM00448">
    <property type="entry name" value="REC"/>
    <property type="match status" value="1"/>
</dbReference>
<feature type="domain" description="Guanylate cyclase" evidence="8">
    <location>
        <begin position="353"/>
        <end position="481"/>
    </location>
</feature>
<dbReference type="GO" id="GO:0000155">
    <property type="term" value="F:phosphorelay sensor kinase activity"/>
    <property type="evidence" value="ECO:0007669"/>
    <property type="project" value="InterPro"/>
</dbReference>
<dbReference type="EMBL" id="UINC01022414">
    <property type="protein sequence ID" value="SVA91968.1"/>
    <property type="molecule type" value="Genomic_DNA"/>
</dbReference>
<keyword evidence="3" id="KW-0547">Nucleotide-binding</keyword>
<feature type="domain" description="Response regulatory" evidence="7">
    <location>
        <begin position="181"/>
        <end position="299"/>
    </location>
</feature>
<dbReference type="InterPro" id="IPR050401">
    <property type="entry name" value="Cyclic_nucleotide_synthase"/>
</dbReference>
<evidence type="ECO:0000256" key="2">
    <source>
        <dbReference type="ARBA" id="ARBA00022692"/>
    </source>
</evidence>
<evidence type="ECO:0008006" key="10">
    <source>
        <dbReference type="Google" id="ProtNLM"/>
    </source>
</evidence>
<evidence type="ECO:0000256" key="6">
    <source>
        <dbReference type="ARBA" id="ARBA00023239"/>
    </source>
</evidence>
<dbReference type="InterPro" id="IPR036097">
    <property type="entry name" value="HisK_dim/P_sf"/>
</dbReference>
<dbReference type="GO" id="GO:0000166">
    <property type="term" value="F:nucleotide binding"/>
    <property type="evidence" value="ECO:0007669"/>
    <property type="project" value="UniProtKB-KW"/>
</dbReference>
<sequence>MDKRTEEAYLGKARHNLKNPVNAILGYSEMLIEDCEEENLDDPITDLKKLYQAGKDILNAIDTNFDEKALNDSGKTIAKIGKETEFAIRMPLNTIIGYSELLLEDNKNIPLQNFNSDINKITESGRLLEKELKTITEFNASEIKGLIDQNIEHANLSMVQDVMESIEPLDERDKKPGVIGKILAVDDNKNNTNLLKKRLEKQGHTVITANDGREALVQLMTQEDGIDVILLDIVMPEMNGYEVLKFIKNDKRYHELPVIMISSMDDTDSIYRCIEIGADDYITKPFEKSILDARITSCIERKQLRDKEKILMLELQQERNKSEHLLLNILPADIAERLKSGETDIATKHENITILFSDLVNFTPQAQILSPNKVVHILNKIFKSFDDLAVNHNIEKIKTIGDSYFAVGGLQTDQIQAARNVIEFSKEMLETINHIDKNTTEMELKIRIGVHTGPVVAGVIGKNKFAYDLWGASVNMANRLETTCPPGNIQISEYTKNILGDVYNYNLKEKTNIKGIGQVNTYIIV</sequence>
<name>A0A381ZRQ9_9ZZZZ</name>
<dbReference type="PANTHER" id="PTHR11920:SF335">
    <property type="entry name" value="GUANYLATE CYCLASE"/>
    <property type="match status" value="1"/>
</dbReference>
<evidence type="ECO:0000259" key="7">
    <source>
        <dbReference type="PROSITE" id="PS50110"/>
    </source>
</evidence>
<dbReference type="Pfam" id="PF00211">
    <property type="entry name" value="Guanylate_cyc"/>
    <property type="match status" value="1"/>
</dbReference>
<dbReference type="AlphaFoldDB" id="A0A381ZRQ9"/>
<dbReference type="GO" id="GO:0009190">
    <property type="term" value="P:cyclic nucleotide biosynthetic process"/>
    <property type="evidence" value="ECO:0007669"/>
    <property type="project" value="InterPro"/>
</dbReference>
<evidence type="ECO:0000313" key="9">
    <source>
        <dbReference type="EMBL" id="SVA91968.1"/>
    </source>
</evidence>
<dbReference type="GO" id="GO:0016020">
    <property type="term" value="C:membrane"/>
    <property type="evidence" value="ECO:0007669"/>
    <property type="project" value="UniProtKB-SubCell"/>
</dbReference>
<protein>
    <recommendedName>
        <fullName evidence="10">Guanylate cyclase</fullName>
    </recommendedName>
</protein>
<organism evidence="9">
    <name type="scientific">marine metagenome</name>
    <dbReference type="NCBI Taxonomy" id="408172"/>
    <lineage>
        <taxon>unclassified sequences</taxon>
        <taxon>metagenomes</taxon>
        <taxon>ecological metagenomes</taxon>
    </lineage>
</organism>
<dbReference type="Gene3D" id="3.40.50.2300">
    <property type="match status" value="1"/>
</dbReference>
<dbReference type="GO" id="GO:0016829">
    <property type="term" value="F:lyase activity"/>
    <property type="evidence" value="ECO:0007669"/>
    <property type="project" value="UniProtKB-KW"/>
</dbReference>
<dbReference type="Pfam" id="PF00072">
    <property type="entry name" value="Response_reg"/>
    <property type="match status" value="1"/>
</dbReference>
<keyword evidence="4" id="KW-1133">Transmembrane helix</keyword>
<gene>
    <name evidence="9" type="ORF">METZ01_LOCUS144822</name>
</gene>
<dbReference type="SUPFAM" id="SSF47384">
    <property type="entry name" value="Homodimeric domain of signal transducing histidine kinase"/>
    <property type="match status" value="1"/>
</dbReference>
<dbReference type="SUPFAM" id="SSF55073">
    <property type="entry name" value="Nucleotide cyclase"/>
    <property type="match status" value="1"/>
</dbReference>
<evidence type="ECO:0000256" key="5">
    <source>
        <dbReference type="ARBA" id="ARBA00023136"/>
    </source>
</evidence>
<dbReference type="InterPro" id="IPR001054">
    <property type="entry name" value="A/G_cyclase"/>
</dbReference>
<proteinExistence type="predicted"/>
<dbReference type="InterPro" id="IPR029787">
    <property type="entry name" value="Nucleotide_cyclase"/>
</dbReference>
<keyword evidence="5" id="KW-0472">Membrane</keyword>
<keyword evidence="2" id="KW-0812">Transmembrane</keyword>
<reference evidence="9" key="1">
    <citation type="submission" date="2018-05" db="EMBL/GenBank/DDBJ databases">
        <authorList>
            <person name="Lanie J.A."/>
            <person name="Ng W.-L."/>
            <person name="Kazmierczak K.M."/>
            <person name="Andrzejewski T.M."/>
            <person name="Davidsen T.M."/>
            <person name="Wayne K.J."/>
            <person name="Tettelin H."/>
            <person name="Glass J.I."/>
            <person name="Rusch D."/>
            <person name="Podicherti R."/>
            <person name="Tsui H.-C.T."/>
            <person name="Winkler M.E."/>
        </authorList>
    </citation>
    <scope>NUCLEOTIDE SEQUENCE</scope>
</reference>
<evidence type="ECO:0000256" key="1">
    <source>
        <dbReference type="ARBA" id="ARBA00004370"/>
    </source>
</evidence>
<dbReference type="Gene3D" id="1.10.287.130">
    <property type="match status" value="1"/>
</dbReference>
<dbReference type="PANTHER" id="PTHR11920">
    <property type="entry name" value="GUANYLYL CYCLASE"/>
    <property type="match status" value="1"/>
</dbReference>
<dbReference type="SUPFAM" id="SSF52172">
    <property type="entry name" value="CheY-like"/>
    <property type="match status" value="1"/>
</dbReference>